<gene>
    <name evidence="2" type="ORF">DK846_01305</name>
</gene>
<proteinExistence type="predicted"/>
<dbReference type="InterPro" id="IPR013096">
    <property type="entry name" value="Cupin_2"/>
</dbReference>
<dbReference type="SUPFAM" id="SSF51182">
    <property type="entry name" value="RmlC-like cupins"/>
    <property type="match status" value="1"/>
</dbReference>
<sequence length="110" mass="11688">MGEDSLDLKGKIIRPADLVNYQDGSVVSRMLTYTPQGTITIFAFAAGSGLSEHTAPFDAVLQVLEGNAEVSLAGKNFDVVSGDMIILPANIPHAVHASISFKMMLTMIHA</sequence>
<dbReference type="Gene3D" id="2.60.120.10">
    <property type="entry name" value="Jelly Rolls"/>
    <property type="match status" value="1"/>
</dbReference>
<keyword evidence="3" id="KW-1185">Reference proteome</keyword>
<dbReference type="PANTHER" id="PTHR37694:SF1">
    <property type="entry name" value="SLR8022 PROTEIN"/>
    <property type="match status" value="1"/>
</dbReference>
<feature type="domain" description="Cupin type-2" evidence="1">
    <location>
        <begin position="42"/>
        <end position="99"/>
    </location>
</feature>
<protein>
    <submittedName>
        <fullName evidence="2">Cupin domain-containing protein</fullName>
    </submittedName>
</protein>
<dbReference type="RefSeq" id="WP_109967115.1">
    <property type="nucleotide sequence ID" value="NZ_CP176093.1"/>
</dbReference>
<evidence type="ECO:0000313" key="3">
    <source>
        <dbReference type="Proteomes" id="UP000245657"/>
    </source>
</evidence>
<dbReference type="InterPro" id="IPR011051">
    <property type="entry name" value="RmlC_Cupin_sf"/>
</dbReference>
<dbReference type="EMBL" id="QGMY01000002">
    <property type="protein sequence ID" value="PWR73835.1"/>
    <property type="molecule type" value="Genomic_DNA"/>
</dbReference>
<evidence type="ECO:0000259" key="1">
    <source>
        <dbReference type="Pfam" id="PF07883"/>
    </source>
</evidence>
<dbReference type="InterPro" id="IPR014710">
    <property type="entry name" value="RmlC-like_jellyroll"/>
</dbReference>
<evidence type="ECO:0000313" key="2">
    <source>
        <dbReference type="EMBL" id="PWR73835.1"/>
    </source>
</evidence>
<name>A0A2V2N5P7_9EURY</name>
<dbReference type="AlphaFoldDB" id="A0A2V2N5P7"/>
<reference evidence="2 3" key="1">
    <citation type="submission" date="2018-05" db="EMBL/GenBank/DDBJ databases">
        <title>Draft genome of Methanospirillum lacunae Ki8-1.</title>
        <authorList>
            <person name="Dueholm M.S."/>
            <person name="Nielsen P.H."/>
            <person name="Bakmann L.F."/>
            <person name="Otzen D.E."/>
        </authorList>
    </citation>
    <scope>NUCLEOTIDE SEQUENCE [LARGE SCALE GENOMIC DNA]</scope>
    <source>
        <strain evidence="2 3">Ki8-1</strain>
    </source>
</reference>
<dbReference type="CDD" id="cd02230">
    <property type="entry name" value="cupin_HP0902-like"/>
    <property type="match status" value="1"/>
</dbReference>
<accession>A0A2V2N5P7</accession>
<dbReference type="Proteomes" id="UP000245657">
    <property type="component" value="Unassembled WGS sequence"/>
</dbReference>
<organism evidence="2 3">
    <name type="scientific">Methanospirillum lacunae</name>
    <dbReference type="NCBI Taxonomy" id="668570"/>
    <lineage>
        <taxon>Archaea</taxon>
        <taxon>Methanobacteriati</taxon>
        <taxon>Methanobacteriota</taxon>
        <taxon>Stenosarchaea group</taxon>
        <taxon>Methanomicrobia</taxon>
        <taxon>Methanomicrobiales</taxon>
        <taxon>Methanospirillaceae</taxon>
        <taxon>Methanospirillum</taxon>
    </lineage>
</organism>
<dbReference type="GeneID" id="97549165"/>
<comment type="caution">
    <text evidence="2">The sequence shown here is derived from an EMBL/GenBank/DDBJ whole genome shotgun (WGS) entry which is preliminary data.</text>
</comment>
<dbReference type="OrthoDB" id="41394at2157"/>
<dbReference type="PANTHER" id="PTHR37694">
    <property type="entry name" value="SLR8022 PROTEIN"/>
    <property type="match status" value="1"/>
</dbReference>
<dbReference type="Pfam" id="PF07883">
    <property type="entry name" value="Cupin_2"/>
    <property type="match status" value="1"/>
</dbReference>